<keyword evidence="6" id="KW-1185">Reference proteome</keyword>
<protein>
    <submittedName>
        <fullName evidence="5">FAD-dependent oxidoreductase</fullName>
    </submittedName>
</protein>
<evidence type="ECO:0000256" key="3">
    <source>
        <dbReference type="ARBA" id="ARBA00023002"/>
    </source>
</evidence>
<name>A0ABV5HT22_9VIBR</name>
<comment type="caution">
    <text evidence="5">The sequence shown here is derived from an EMBL/GenBank/DDBJ whole genome shotgun (WGS) entry which is preliminary data.</text>
</comment>
<keyword evidence="2" id="KW-0274">FAD</keyword>
<dbReference type="SUPFAM" id="SSF51905">
    <property type="entry name" value="FAD/NAD(P)-binding domain"/>
    <property type="match status" value="1"/>
</dbReference>
<dbReference type="InterPro" id="IPR006076">
    <property type="entry name" value="FAD-dep_OxRdtase"/>
</dbReference>
<dbReference type="InterPro" id="IPR036188">
    <property type="entry name" value="FAD/NAD-bd_sf"/>
</dbReference>
<reference evidence="5 6" key="1">
    <citation type="submission" date="2024-09" db="EMBL/GenBank/DDBJ databases">
        <authorList>
            <person name="Sun Q."/>
            <person name="Mori K."/>
        </authorList>
    </citation>
    <scope>NUCLEOTIDE SEQUENCE [LARGE SCALE GENOMIC DNA]</scope>
    <source>
        <strain evidence="5 6">CECT 8064</strain>
    </source>
</reference>
<dbReference type="Pfam" id="PF01266">
    <property type="entry name" value="DAO"/>
    <property type="match status" value="1"/>
</dbReference>
<dbReference type="Gene3D" id="3.50.50.60">
    <property type="entry name" value="FAD/NAD(P)-binding domain"/>
    <property type="match status" value="1"/>
</dbReference>
<feature type="domain" description="FAD dependent oxidoreductase" evidence="4">
    <location>
        <begin position="13"/>
        <end position="327"/>
    </location>
</feature>
<dbReference type="EMBL" id="JBHMEP010000007">
    <property type="protein sequence ID" value="MFB9136872.1"/>
    <property type="molecule type" value="Genomic_DNA"/>
</dbReference>
<dbReference type="Proteomes" id="UP001589645">
    <property type="component" value="Unassembled WGS sequence"/>
</dbReference>
<evidence type="ECO:0000313" key="5">
    <source>
        <dbReference type="EMBL" id="MFB9136872.1"/>
    </source>
</evidence>
<keyword evidence="2" id="KW-0285">Flavoprotein</keyword>
<accession>A0ABV5HT22</accession>
<proteinExistence type="predicted"/>
<evidence type="ECO:0000259" key="4">
    <source>
        <dbReference type="Pfam" id="PF01266"/>
    </source>
</evidence>
<evidence type="ECO:0000256" key="1">
    <source>
        <dbReference type="ARBA" id="ARBA00001974"/>
    </source>
</evidence>
<organism evidence="5 6">
    <name type="scientific">Vibrio olivae</name>
    <dbReference type="NCBI Taxonomy" id="1243002"/>
    <lineage>
        <taxon>Bacteria</taxon>
        <taxon>Pseudomonadati</taxon>
        <taxon>Pseudomonadota</taxon>
        <taxon>Gammaproteobacteria</taxon>
        <taxon>Vibrionales</taxon>
        <taxon>Vibrionaceae</taxon>
        <taxon>Vibrio</taxon>
    </lineage>
</organism>
<evidence type="ECO:0000313" key="6">
    <source>
        <dbReference type="Proteomes" id="UP001589645"/>
    </source>
</evidence>
<dbReference type="InterPro" id="IPR050315">
    <property type="entry name" value="FAD-oxidoreductase_2"/>
</dbReference>
<gene>
    <name evidence="5" type="ORF">ACFFUV_18030</name>
</gene>
<sequence>MLLKEFTHEPKSVAIIGGGVAGATAAVHLAELGLKVTLIERGEGLVNGPPICHLHAGGNLYREISTQQCIELLKQSIDTVRLYPHSLNVRPTVIAVPQSDAGNPDDLLPRLEIIKQCYQEFVETDSANKVLGEPGDYYQLFSKQQLEALANKIQPSHPNTIEHWLIPFAKHSDLDALKYPVIAVQEYGWSVFRLASSADLVLEQLPNSQTLTQTEVYALERAGEQWVVGCRRQDDSRFEVHADYLINACGYETGMIDDLVSEHRTRLVEFKAAYVTHWDCNEQWPEVIFHGPRGTEQGMAQLTPYPNGVFQLHGMTKDITLFNNGLVGSTPESSQPKLPSELESKIKQGWLESERIERTHKAIKHMSQFIPQYQTATELGKPLFGAQQIPGEDDTLRAADVTFAGDNYARVEIVKGSSALEAARKIVEQWALYEYDGQSIEVLHPQSMMLSAQAVETRAEQMAVAREYPIELAQYFGQ</sequence>
<comment type="cofactor">
    <cofactor evidence="1">
        <name>FAD</name>
        <dbReference type="ChEBI" id="CHEBI:57692"/>
    </cofactor>
</comment>
<evidence type="ECO:0000256" key="2">
    <source>
        <dbReference type="ARBA" id="ARBA00022827"/>
    </source>
</evidence>
<dbReference type="PANTHER" id="PTHR43400">
    <property type="entry name" value="FUMARATE REDUCTASE"/>
    <property type="match status" value="1"/>
</dbReference>
<dbReference type="RefSeq" id="WP_390195458.1">
    <property type="nucleotide sequence ID" value="NZ_JBHMEP010000007.1"/>
</dbReference>
<dbReference type="PANTHER" id="PTHR43400:SF7">
    <property type="entry name" value="FAD-DEPENDENT OXIDOREDUCTASE 2 FAD BINDING DOMAIN-CONTAINING PROTEIN"/>
    <property type="match status" value="1"/>
</dbReference>
<keyword evidence="3" id="KW-0560">Oxidoreductase</keyword>